<feature type="domain" description="GST C-terminal" evidence="3">
    <location>
        <begin position="86"/>
        <end position="211"/>
    </location>
</feature>
<reference evidence="4" key="2">
    <citation type="journal article" date="2023" name="IMA Fungus">
        <title>Comparative genomic study of the Penicillium genus elucidates a diverse pangenome and 15 lateral gene transfer events.</title>
        <authorList>
            <person name="Petersen C."/>
            <person name="Sorensen T."/>
            <person name="Nielsen M.R."/>
            <person name="Sondergaard T.E."/>
            <person name="Sorensen J.L."/>
            <person name="Fitzpatrick D.A."/>
            <person name="Frisvad J.C."/>
            <person name="Nielsen K.L."/>
        </authorList>
    </citation>
    <scope>NUCLEOTIDE SEQUENCE</scope>
    <source>
        <strain evidence="4">IBT 16125</strain>
    </source>
</reference>
<protein>
    <recommendedName>
        <fullName evidence="6">Glutathione S-transferase</fullName>
    </recommendedName>
</protein>
<dbReference type="InterPro" id="IPR040079">
    <property type="entry name" value="Glutathione_S-Trfase"/>
</dbReference>
<keyword evidence="5" id="KW-1185">Reference proteome</keyword>
<evidence type="ECO:0008006" key="6">
    <source>
        <dbReference type="Google" id="ProtNLM"/>
    </source>
</evidence>
<evidence type="ECO:0000313" key="5">
    <source>
        <dbReference type="Proteomes" id="UP001213681"/>
    </source>
</evidence>
<accession>A0AAD6C390</accession>
<evidence type="ECO:0000313" key="4">
    <source>
        <dbReference type="EMBL" id="KAJ5444858.1"/>
    </source>
</evidence>
<dbReference type="InterPro" id="IPR010987">
    <property type="entry name" value="Glutathione-S-Trfase_C-like"/>
</dbReference>
<dbReference type="PANTHER" id="PTHR44051:SF9">
    <property type="entry name" value="GLUTATHIONE S-TRANSFERASE 1"/>
    <property type="match status" value="1"/>
</dbReference>
<sequence length="211" mass="23605">MLTLYFLQSSRAFRTAWLLEELGVDYELKFAERRADGSVPPELGVPTAKGKAPAIQDGNLILGESGAIAEYLIEKYDTTHRLLPTQPEKRAKIRELMWAAEGTLMLHAEGVYSARLAAPAQVAHEIEAKLAMSVQLDLDWLENTLQETSTRYIASDDVTVADTMMAFSVMDIFALKLAPAGKSWPRINEWLKIVKSGEVYQRAVKRTGHHF</sequence>
<dbReference type="SUPFAM" id="SSF52833">
    <property type="entry name" value="Thioredoxin-like"/>
    <property type="match status" value="1"/>
</dbReference>
<comment type="caution">
    <text evidence="4">The sequence shown here is derived from an EMBL/GenBank/DDBJ whole genome shotgun (WGS) entry which is preliminary data.</text>
</comment>
<organism evidence="4 5">
    <name type="scientific">Penicillium daleae</name>
    <dbReference type="NCBI Taxonomy" id="63821"/>
    <lineage>
        <taxon>Eukaryota</taxon>
        <taxon>Fungi</taxon>
        <taxon>Dikarya</taxon>
        <taxon>Ascomycota</taxon>
        <taxon>Pezizomycotina</taxon>
        <taxon>Eurotiomycetes</taxon>
        <taxon>Eurotiomycetidae</taxon>
        <taxon>Eurotiales</taxon>
        <taxon>Aspergillaceae</taxon>
        <taxon>Penicillium</taxon>
    </lineage>
</organism>
<dbReference type="EMBL" id="JAPVEA010000007">
    <property type="protein sequence ID" value="KAJ5444858.1"/>
    <property type="molecule type" value="Genomic_DNA"/>
</dbReference>
<proteinExistence type="inferred from homology"/>
<dbReference type="InterPro" id="IPR036249">
    <property type="entry name" value="Thioredoxin-like_sf"/>
</dbReference>
<name>A0AAD6C390_9EURO</name>
<dbReference type="PROSITE" id="PS50405">
    <property type="entry name" value="GST_CTER"/>
    <property type="match status" value="1"/>
</dbReference>
<evidence type="ECO:0000259" key="3">
    <source>
        <dbReference type="PROSITE" id="PS50405"/>
    </source>
</evidence>
<dbReference type="AlphaFoldDB" id="A0AAD6C390"/>
<comment type="similarity">
    <text evidence="1">Belongs to the GST superfamily.</text>
</comment>
<dbReference type="RefSeq" id="XP_056764938.1">
    <property type="nucleotide sequence ID" value="XM_056912112.1"/>
</dbReference>
<dbReference type="CDD" id="cd03046">
    <property type="entry name" value="GST_N_GTT1_like"/>
    <property type="match status" value="1"/>
</dbReference>
<dbReference type="SUPFAM" id="SSF47616">
    <property type="entry name" value="GST C-terminal domain-like"/>
    <property type="match status" value="1"/>
</dbReference>
<dbReference type="InterPro" id="IPR004045">
    <property type="entry name" value="Glutathione_S-Trfase_N"/>
</dbReference>
<dbReference type="SFLD" id="SFLDS00019">
    <property type="entry name" value="Glutathione_Transferase_(cytos"/>
    <property type="match status" value="1"/>
</dbReference>
<dbReference type="PANTHER" id="PTHR44051">
    <property type="entry name" value="GLUTATHIONE S-TRANSFERASE-RELATED"/>
    <property type="match status" value="1"/>
</dbReference>
<dbReference type="Pfam" id="PF02798">
    <property type="entry name" value="GST_N"/>
    <property type="match status" value="1"/>
</dbReference>
<gene>
    <name evidence="4" type="ORF">N7458_008730</name>
</gene>
<evidence type="ECO:0000256" key="1">
    <source>
        <dbReference type="ARBA" id="ARBA00007409"/>
    </source>
</evidence>
<dbReference type="InterPro" id="IPR036282">
    <property type="entry name" value="Glutathione-S-Trfase_C_sf"/>
</dbReference>
<reference evidence="4" key="1">
    <citation type="submission" date="2022-12" db="EMBL/GenBank/DDBJ databases">
        <authorList>
            <person name="Petersen C."/>
        </authorList>
    </citation>
    <scope>NUCLEOTIDE SEQUENCE</scope>
    <source>
        <strain evidence="4">IBT 16125</strain>
    </source>
</reference>
<dbReference type="Proteomes" id="UP001213681">
    <property type="component" value="Unassembled WGS sequence"/>
</dbReference>
<evidence type="ECO:0000259" key="2">
    <source>
        <dbReference type="PROSITE" id="PS50404"/>
    </source>
</evidence>
<dbReference type="Gene3D" id="3.40.30.10">
    <property type="entry name" value="Glutaredoxin"/>
    <property type="match status" value="1"/>
</dbReference>
<feature type="domain" description="GST N-terminal" evidence="2">
    <location>
        <begin position="1"/>
        <end position="80"/>
    </location>
</feature>
<dbReference type="PROSITE" id="PS50404">
    <property type="entry name" value="GST_NTER"/>
    <property type="match status" value="1"/>
</dbReference>
<dbReference type="Gene3D" id="1.20.1050.10">
    <property type="match status" value="1"/>
</dbReference>
<dbReference type="SFLD" id="SFLDG00358">
    <property type="entry name" value="Main_(cytGST)"/>
    <property type="match status" value="1"/>
</dbReference>
<dbReference type="GeneID" id="81602355"/>